<dbReference type="SUPFAM" id="SSF56003">
    <property type="entry name" value="Molybdenum cofactor-binding domain"/>
    <property type="match status" value="2"/>
</dbReference>
<dbReference type="PROSITE" id="PS51318">
    <property type="entry name" value="TAT"/>
    <property type="match status" value="1"/>
</dbReference>
<dbReference type="Pfam" id="PF20256">
    <property type="entry name" value="MoCoBD_2"/>
    <property type="match status" value="2"/>
</dbReference>
<dbReference type="PANTHER" id="PTHR47495:SF2">
    <property type="entry name" value="ALDEHYDE DEHYDROGENASE"/>
    <property type="match status" value="1"/>
</dbReference>
<dbReference type="Proteomes" id="UP000245125">
    <property type="component" value="Unassembled WGS sequence"/>
</dbReference>
<evidence type="ECO:0000259" key="1">
    <source>
        <dbReference type="SMART" id="SM01008"/>
    </source>
</evidence>
<gene>
    <name evidence="2" type="ORF">NBG4_690011</name>
</gene>
<protein>
    <submittedName>
        <fullName evidence="2">Aerobic-type carbon monoxide dehydrogenase, large subunit CoxL/CutL-like protein</fullName>
    </submittedName>
</protein>
<reference evidence="3" key="1">
    <citation type="submission" date="2018-03" db="EMBL/GenBank/DDBJ databases">
        <authorList>
            <person name="Zecchin S."/>
        </authorList>
    </citation>
    <scope>NUCLEOTIDE SEQUENCE [LARGE SCALE GENOMIC DNA]</scope>
</reference>
<feature type="domain" description="Aldehyde oxidase/xanthine dehydrogenase a/b hammerhead" evidence="1">
    <location>
        <begin position="209"/>
        <end position="287"/>
    </location>
</feature>
<dbReference type="InterPro" id="IPR012368">
    <property type="entry name" value="OxRdtase_Mopterin-bd_su_IorB"/>
</dbReference>
<dbReference type="InterPro" id="IPR037165">
    <property type="entry name" value="AldOxase/xan_DH_Mopterin-bd_sf"/>
</dbReference>
<dbReference type="SMART" id="SM01008">
    <property type="entry name" value="Ald_Xan_dh_C"/>
    <property type="match status" value="1"/>
</dbReference>
<proteinExistence type="predicted"/>
<dbReference type="OrthoDB" id="9767994at2"/>
<dbReference type="Gene3D" id="3.90.1170.50">
    <property type="entry name" value="Aldehyde oxidase/xanthine dehydrogenase, a/b hammerhead"/>
    <property type="match status" value="1"/>
</dbReference>
<name>A0A2U3QJZ3_9BACT</name>
<dbReference type="PANTHER" id="PTHR47495">
    <property type="entry name" value="ALDEHYDE DEHYDROGENASE"/>
    <property type="match status" value="1"/>
</dbReference>
<dbReference type="GO" id="GO:0016491">
    <property type="term" value="F:oxidoreductase activity"/>
    <property type="evidence" value="ECO:0007669"/>
    <property type="project" value="InterPro"/>
</dbReference>
<dbReference type="InterPro" id="IPR046867">
    <property type="entry name" value="AldOxase/xan_DH_MoCoBD2"/>
</dbReference>
<dbReference type="Gene3D" id="3.30.365.10">
    <property type="entry name" value="Aldehyde oxidase/xanthine dehydrogenase, molybdopterin binding domain"/>
    <property type="match status" value="4"/>
</dbReference>
<dbReference type="Pfam" id="PF02738">
    <property type="entry name" value="MoCoBD_1"/>
    <property type="match status" value="1"/>
</dbReference>
<sequence>MTRIFNLSRRAFLKTSAFVGCGLILGTHIDWTWAEEEAKSQPASLEPNAFIHIAPDETVTIMVNHSEMGQGVYTSLPMLINEELDADWKKIRVESAPVAAVYNHTAFGMQMTGGSTSVWSEYDRLRKVGAAARQMLIAAAAAEWKADEKACHARKGKVFHTSGKSLTYGQLAEKAAALPVPRDVKLKDTPAFKLIGRPTRRLDSPEKVNGAAKFGLDVFLPGMLTAVVARPPTFGAKVKSVDTEKAKSVRGVKDVVQVPSGVAVLASDFWQARTGREALKIEWDMGPNAELSTAGMKEQYAQLSKKPGKAAKKTGDLEAGFASAAKTISAEYTVPYLAHATMEPMNCTVDLRPDSCEIWAGTQFQTVDRNNAAAISGLKPEQVKINTMFLGGGFGRRANPASDFVSEAVHAAKAAKTPVKVIWTREDDTRGGYYRPMWYDSISAGLDKSGNPVAWKHTIVGQSIVAGTPFEKVLLKDGIDHTSVEGAADIPYAIPNILVDLHSPSVGVPVLWWRSVGHSHTAFVVESFIDELAHAAKKDPFEFRKGLLAKHPRHLGVLTLAAEKAGWGRPLPKGMGRGIAVHESFGSYVAQVAEVSVNKNGELRVHRVISAVDCGRTVNPQTINAQMESATVFGLSAALHGAITLKDGMVEQSNFHDYPILRLNEMPKVIVHIVKSKEKPGGIGEPGVPPIGPAVANAVFSVLGVRVRQLPMKPETILEAAKGT</sequence>
<keyword evidence="3" id="KW-1185">Reference proteome</keyword>
<dbReference type="InterPro" id="IPR052516">
    <property type="entry name" value="N-heterocyclic_Hydroxylase"/>
</dbReference>
<dbReference type="InterPro" id="IPR000674">
    <property type="entry name" value="Ald_Oxase/Xan_DH_a/b"/>
</dbReference>
<organism evidence="2 3">
    <name type="scientific">Candidatus Sulfobium mesophilum</name>
    <dbReference type="NCBI Taxonomy" id="2016548"/>
    <lineage>
        <taxon>Bacteria</taxon>
        <taxon>Pseudomonadati</taxon>
        <taxon>Nitrospirota</taxon>
        <taxon>Nitrospiria</taxon>
        <taxon>Nitrospirales</taxon>
        <taxon>Nitrospiraceae</taxon>
        <taxon>Candidatus Sulfobium</taxon>
    </lineage>
</organism>
<dbReference type="PIRSF" id="PIRSF036389">
    <property type="entry name" value="IOR_B"/>
    <property type="match status" value="1"/>
</dbReference>
<evidence type="ECO:0000313" key="2">
    <source>
        <dbReference type="EMBL" id="SPQ01733.1"/>
    </source>
</evidence>
<dbReference type="AlphaFoldDB" id="A0A2U3QJZ3"/>
<dbReference type="InterPro" id="IPR006311">
    <property type="entry name" value="TAT_signal"/>
</dbReference>
<dbReference type="EMBL" id="OUUY01000118">
    <property type="protein sequence ID" value="SPQ01733.1"/>
    <property type="molecule type" value="Genomic_DNA"/>
</dbReference>
<dbReference type="InterPro" id="IPR008274">
    <property type="entry name" value="AldOxase/xan_DH_MoCoBD1"/>
</dbReference>
<accession>A0A2U3QJZ3</accession>
<evidence type="ECO:0000313" key="3">
    <source>
        <dbReference type="Proteomes" id="UP000245125"/>
    </source>
</evidence>